<keyword evidence="3" id="KW-1185">Reference proteome</keyword>
<sequence length="129" mass="14415">MPSKKNRKTGPKCTQAGPAKKECVEQPPTVQAEPKTSLERLRENDDEVIRRVRDMKNLLFPNMPNAEPTISTGSNSLQNSQKLNRTPKLLREAEPCIQELAEAFRDLADGVESMRGQEQDLTAQEKPGS</sequence>
<evidence type="ECO:0000313" key="3">
    <source>
        <dbReference type="Proteomes" id="UP001177023"/>
    </source>
</evidence>
<comment type="caution">
    <text evidence="2">The sequence shown here is derived from an EMBL/GenBank/DDBJ whole genome shotgun (WGS) entry which is preliminary data.</text>
</comment>
<feature type="region of interest" description="Disordered" evidence="1">
    <location>
        <begin position="60"/>
        <end position="82"/>
    </location>
</feature>
<reference evidence="2" key="1">
    <citation type="submission" date="2023-06" db="EMBL/GenBank/DDBJ databases">
        <authorList>
            <person name="Delattre M."/>
        </authorList>
    </citation>
    <scope>NUCLEOTIDE SEQUENCE</scope>
    <source>
        <strain evidence="2">AF72</strain>
    </source>
</reference>
<feature type="compositionally biased region" description="Polar residues" evidence="1">
    <location>
        <begin position="68"/>
        <end position="82"/>
    </location>
</feature>
<feature type="compositionally biased region" description="Basic residues" evidence="1">
    <location>
        <begin position="1"/>
        <end position="10"/>
    </location>
</feature>
<feature type="region of interest" description="Disordered" evidence="1">
    <location>
        <begin position="1"/>
        <end position="38"/>
    </location>
</feature>
<evidence type="ECO:0000256" key="1">
    <source>
        <dbReference type="SAM" id="MobiDB-lite"/>
    </source>
</evidence>
<dbReference type="AlphaFoldDB" id="A0AA36G7L5"/>
<protein>
    <submittedName>
        <fullName evidence="2">Uncharacterized protein</fullName>
    </submittedName>
</protein>
<name>A0AA36G7L5_9BILA</name>
<proteinExistence type="predicted"/>
<accession>A0AA36G7L5</accession>
<feature type="region of interest" description="Disordered" evidence="1">
    <location>
        <begin position="110"/>
        <end position="129"/>
    </location>
</feature>
<evidence type="ECO:0000313" key="2">
    <source>
        <dbReference type="EMBL" id="CAJ0580998.1"/>
    </source>
</evidence>
<dbReference type="EMBL" id="CATQJA010002662">
    <property type="protein sequence ID" value="CAJ0580998.1"/>
    <property type="molecule type" value="Genomic_DNA"/>
</dbReference>
<gene>
    <name evidence="2" type="ORF">MSPICULIGERA_LOCUS19167</name>
</gene>
<feature type="non-terminal residue" evidence="2">
    <location>
        <position position="129"/>
    </location>
</feature>
<dbReference type="Proteomes" id="UP001177023">
    <property type="component" value="Unassembled WGS sequence"/>
</dbReference>
<organism evidence="2 3">
    <name type="scientific">Mesorhabditis spiculigera</name>
    <dbReference type="NCBI Taxonomy" id="96644"/>
    <lineage>
        <taxon>Eukaryota</taxon>
        <taxon>Metazoa</taxon>
        <taxon>Ecdysozoa</taxon>
        <taxon>Nematoda</taxon>
        <taxon>Chromadorea</taxon>
        <taxon>Rhabditida</taxon>
        <taxon>Rhabditina</taxon>
        <taxon>Rhabditomorpha</taxon>
        <taxon>Rhabditoidea</taxon>
        <taxon>Rhabditidae</taxon>
        <taxon>Mesorhabditinae</taxon>
        <taxon>Mesorhabditis</taxon>
    </lineage>
</organism>